<evidence type="ECO:0000256" key="8">
    <source>
        <dbReference type="ARBA" id="ARBA00022989"/>
    </source>
</evidence>
<evidence type="ECO:0000256" key="12">
    <source>
        <dbReference type="ARBA" id="ARBA00026028"/>
    </source>
</evidence>
<dbReference type="RefSeq" id="WP_397018335.1">
    <property type="nucleotide sequence ID" value="NZ_JBITMB010000001.1"/>
</dbReference>
<keyword evidence="7" id="KW-0653">Protein transport</keyword>
<keyword evidence="20" id="KW-1185">Reference proteome</keyword>
<comment type="similarity">
    <text evidence="2">Belongs to the OXA1/ALB3/YidC family. Type 1 subfamily.</text>
</comment>
<dbReference type="PANTHER" id="PTHR12428">
    <property type="entry name" value="OXA1"/>
    <property type="match status" value="1"/>
</dbReference>
<keyword evidence="4" id="KW-0813">Transport</keyword>
<evidence type="ECO:0000256" key="4">
    <source>
        <dbReference type="ARBA" id="ARBA00022448"/>
    </source>
</evidence>
<evidence type="ECO:0000256" key="2">
    <source>
        <dbReference type="ARBA" id="ARBA00010527"/>
    </source>
</evidence>
<evidence type="ECO:0000256" key="5">
    <source>
        <dbReference type="ARBA" id="ARBA00022475"/>
    </source>
</evidence>
<evidence type="ECO:0000313" key="19">
    <source>
        <dbReference type="EMBL" id="MFI7438794.1"/>
    </source>
</evidence>
<evidence type="ECO:0000256" key="3">
    <source>
        <dbReference type="ARBA" id="ARBA00015325"/>
    </source>
</evidence>
<evidence type="ECO:0000256" key="7">
    <source>
        <dbReference type="ARBA" id="ARBA00022927"/>
    </source>
</evidence>
<dbReference type="Proteomes" id="UP001612928">
    <property type="component" value="Unassembled WGS sequence"/>
</dbReference>
<evidence type="ECO:0000256" key="13">
    <source>
        <dbReference type="ARBA" id="ARBA00031538"/>
    </source>
</evidence>
<dbReference type="CDD" id="cd20070">
    <property type="entry name" value="5TM_YidC_Alb3"/>
    <property type="match status" value="1"/>
</dbReference>
<keyword evidence="8 17" id="KW-1133">Transmembrane helix</keyword>
<comment type="subunit">
    <text evidence="12">Interacts with the Sec translocase complex via SecD. Specifically interacts with transmembrane segments of nascent integral membrane proteins during membrane integration.</text>
</comment>
<feature type="transmembrane region" description="Helical" evidence="17">
    <location>
        <begin position="133"/>
        <end position="155"/>
    </location>
</feature>
<evidence type="ECO:0000256" key="17">
    <source>
        <dbReference type="SAM" id="Phobius"/>
    </source>
</evidence>
<comment type="subcellular location">
    <subcellularLocation>
        <location evidence="1">Cell membrane</location>
        <topology evidence="1">Multi-pass membrane protein</topology>
    </subcellularLocation>
    <subcellularLocation>
        <location evidence="16">Membrane</location>
        <topology evidence="16">Multi-pass membrane protein</topology>
    </subcellularLocation>
</comment>
<dbReference type="InterPro" id="IPR047196">
    <property type="entry name" value="YidC_ALB_C"/>
</dbReference>
<dbReference type="InterPro" id="IPR001708">
    <property type="entry name" value="YidC/ALB3/OXA1/COX18"/>
</dbReference>
<evidence type="ECO:0000256" key="16">
    <source>
        <dbReference type="RuleBase" id="RU003945"/>
    </source>
</evidence>
<keyword evidence="6 16" id="KW-0812">Transmembrane</keyword>
<feature type="transmembrane region" description="Helical" evidence="17">
    <location>
        <begin position="176"/>
        <end position="198"/>
    </location>
</feature>
<protein>
    <recommendedName>
        <fullName evidence="3">Membrane protein insertase YidC</fullName>
    </recommendedName>
    <alternativeName>
        <fullName evidence="15">Foldase YidC</fullName>
    </alternativeName>
    <alternativeName>
        <fullName evidence="14">Membrane integrase YidC</fullName>
    </alternativeName>
    <alternativeName>
        <fullName evidence="13">Membrane protein YidC</fullName>
    </alternativeName>
</protein>
<dbReference type="InterPro" id="IPR028055">
    <property type="entry name" value="YidC/Oxa/ALB_C"/>
</dbReference>
<comment type="function">
    <text evidence="11">Required for the insertion and/or proper folding and/or complex formation of integral membrane proteins into the membrane. Involved in integration of membrane proteins that insert both dependently and independently of the Sec translocase complex, as well as at least some lipoproteins. Aids folding of multispanning membrane proteins.</text>
</comment>
<dbReference type="EMBL" id="JBITMB010000001">
    <property type="protein sequence ID" value="MFI7438794.1"/>
    <property type="molecule type" value="Genomic_DNA"/>
</dbReference>
<accession>A0ABW7ZW88</accession>
<keyword evidence="9 17" id="KW-0472">Membrane</keyword>
<evidence type="ECO:0000313" key="20">
    <source>
        <dbReference type="Proteomes" id="UP001612928"/>
    </source>
</evidence>
<dbReference type="PANTHER" id="PTHR12428:SF65">
    <property type="entry name" value="CYTOCHROME C OXIDASE ASSEMBLY PROTEIN COX18, MITOCHONDRIAL"/>
    <property type="match status" value="1"/>
</dbReference>
<evidence type="ECO:0000256" key="14">
    <source>
        <dbReference type="ARBA" id="ARBA00033245"/>
    </source>
</evidence>
<evidence type="ECO:0000256" key="15">
    <source>
        <dbReference type="ARBA" id="ARBA00033342"/>
    </source>
</evidence>
<dbReference type="NCBIfam" id="TIGR03592">
    <property type="entry name" value="yidC_oxa1_cterm"/>
    <property type="match status" value="1"/>
</dbReference>
<keyword evidence="10" id="KW-0143">Chaperone</keyword>
<name>A0ABW7ZW88_9ACTN</name>
<gene>
    <name evidence="19" type="ORF">ACIBP5_02375</name>
</gene>
<proteinExistence type="inferred from homology"/>
<feature type="transmembrane region" description="Helical" evidence="17">
    <location>
        <begin position="6"/>
        <end position="32"/>
    </location>
</feature>
<evidence type="ECO:0000256" key="11">
    <source>
        <dbReference type="ARBA" id="ARBA00025034"/>
    </source>
</evidence>
<evidence type="ECO:0000256" key="10">
    <source>
        <dbReference type="ARBA" id="ARBA00023186"/>
    </source>
</evidence>
<sequence>MIESLVTFVVGMSGGHAALAIVLFTLAVRVLLLPLSVRQARSAKVKERLAPELRRLQKRFGRDPQRLSKEVSALYAREGSSPFAGIMPGLAQAPFLWLMYQVATHPTALAGQQLLGAPLGQQVAGMVANYGLISWPFSVFVVIIALVALVAWLSSRKIRSTLTEEQPETLRKIMPLLPWGSVVAAAVLPLAAGLYLLVSTAWTFGERAVLAARAG</sequence>
<organism evidence="19 20">
    <name type="scientific">Nonomuraea indica</name>
    <dbReference type="NCBI Taxonomy" id="1581193"/>
    <lineage>
        <taxon>Bacteria</taxon>
        <taxon>Bacillati</taxon>
        <taxon>Actinomycetota</taxon>
        <taxon>Actinomycetes</taxon>
        <taxon>Streptosporangiales</taxon>
        <taxon>Streptosporangiaceae</taxon>
        <taxon>Nonomuraea</taxon>
    </lineage>
</organism>
<evidence type="ECO:0000256" key="1">
    <source>
        <dbReference type="ARBA" id="ARBA00004651"/>
    </source>
</evidence>
<evidence type="ECO:0000259" key="18">
    <source>
        <dbReference type="Pfam" id="PF02096"/>
    </source>
</evidence>
<reference evidence="19 20" key="1">
    <citation type="submission" date="2024-10" db="EMBL/GenBank/DDBJ databases">
        <title>The Natural Products Discovery Center: Release of the First 8490 Sequenced Strains for Exploring Actinobacteria Biosynthetic Diversity.</title>
        <authorList>
            <person name="Kalkreuter E."/>
            <person name="Kautsar S.A."/>
            <person name="Yang D."/>
            <person name="Bader C.D."/>
            <person name="Teijaro C.N."/>
            <person name="Fluegel L."/>
            <person name="Davis C.M."/>
            <person name="Simpson J.R."/>
            <person name="Lauterbach L."/>
            <person name="Steele A.D."/>
            <person name="Gui C."/>
            <person name="Meng S."/>
            <person name="Li G."/>
            <person name="Viehrig K."/>
            <person name="Ye F."/>
            <person name="Su P."/>
            <person name="Kiefer A.F."/>
            <person name="Nichols A."/>
            <person name="Cepeda A.J."/>
            <person name="Yan W."/>
            <person name="Fan B."/>
            <person name="Jiang Y."/>
            <person name="Adhikari A."/>
            <person name="Zheng C.-J."/>
            <person name="Schuster L."/>
            <person name="Cowan T.M."/>
            <person name="Smanski M.J."/>
            <person name="Chevrette M.G."/>
            <person name="De Carvalho L.P.S."/>
            <person name="Shen B."/>
        </authorList>
    </citation>
    <scope>NUCLEOTIDE SEQUENCE [LARGE SCALE GENOMIC DNA]</scope>
    <source>
        <strain evidence="19 20">NPDC049503</strain>
    </source>
</reference>
<evidence type="ECO:0000256" key="9">
    <source>
        <dbReference type="ARBA" id="ARBA00023136"/>
    </source>
</evidence>
<feature type="domain" description="Membrane insertase YidC/Oxa/ALB C-terminal" evidence="18">
    <location>
        <begin position="18"/>
        <end position="209"/>
    </location>
</feature>
<keyword evidence="5" id="KW-1003">Cell membrane</keyword>
<evidence type="ECO:0000256" key="6">
    <source>
        <dbReference type="ARBA" id="ARBA00022692"/>
    </source>
</evidence>
<comment type="caution">
    <text evidence="19">The sequence shown here is derived from an EMBL/GenBank/DDBJ whole genome shotgun (WGS) entry which is preliminary data.</text>
</comment>
<dbReference type="Pfam" id="PF02096">
    <property type="entry name" value="60KD_IMP"/>
    <property type="match status" value="1"/>
</dbReference>